<name>A0ACC0T4J1_POPTR</name>
<gene>
    <name evidence="1" type="ORF">POPTR_004G132500v4</name>
</gene>
<protein>
    <submittedName>
        <fullName evidence="1">Uncharacterized protein</fullName>
    </submittedName>
</protein>
<accession>A0ACC0T4J1</accession>
<dbReference type="Proteomes" id="UP000006729">
    <property type="component" value="Chromosome 4"/>
</dbReference>
<keyword evidence="2" id="KW-1185">Reference proteome</keyword>
<sequence length="760" mass="86505">MWRLEVAEGDGPWLFSTNKFVGRQIWRFEPNVWTPEEQAQVEMAREKFRLNRFYTKASSDVLKNFQLIKENQIDLRIPPVRLGNGEEISREKVETALRKAVRFTSAIQASDGHWPAEFSGPLFLMPPLIMVLYLSRSLDTVLSSEHKKEIIRYIYNHQNEDGGWGFHIESHSTMLGTALNYVALRLLGEGPEGGGDGAVTKARKWVLDHGGATMIPAWGKVYLSVLGTYEWSGCNPVPPEFLLFPSFLPFSPGKVWCHLRTVYTPMSYLYGKKFVGPITDLILQLRGELYIQPYEEIDWNKARHLCLKVQEDLYTSRSIAQNLLLDGVHYLSERLLKQWPFSKLREQALQEAIKHIHYEDESTRYMTHASIEKSLNMMACWAEDPTSDAFKFHLARVPDILWLAEDGMKTQSIGSQLWDAAFATQAIIASNLVDEYGSTLRKAHEFLKLSQIQENAYGDFRSMYRHISKGAWTLSVKDHGWQVSDCTAEALRALLLLSQMPAEIVGETIDTERLHNAIDFLLSLQSKNGGFSVWEPARGQRWLEVLNPTQAFGDVMVETEYVECTASAIQVLVLFQRLHPGYRSKEIEVSVANASSYIEDAQMSDGSWYGNWGICYTYGTYFALKGLASVGKTYRNSRTVRKACEFLLSKQHNSGGWGESYLSCANSKYTEIEGNKSNVVQTAWAMMGLIYAGQAEKDPAPLHQAARLLINSQMENGEFPQQQITGASLRTCMLHYASFKNIFPLWALGEYRKRVHLRRL</sequence>
<evidence type="ECO:0000313" key="2">
    <source>
        <dbReference type="Proteomes" id="UP000006729"/>
    </source>
</evidence>
<evidence type="ECO:0000313" key="1">
    <source>
        <dbReference type="EMBL" id="KAI9396459.1"/>
    </source>
</evidence>
<organism evidence="1 2">
    <name type="scientific">Populus trichocarpa</name>
    <name type="common">Western balsam poplar</name>
    <name type="synonym">Populus balsamifera subsp. trichocarpa</name>
    <dbReference type="NCBI Taxonomy" id="3694"/>
    <lineage>
        <taxon>Eukaryota</taxon>
        <taxon>Viridiplantae</taxon>
        <taxon>Streptophyta</taxon>
        <taxon>Embryophyta</taxon>
        <taxon>Tracheophyta</taxon>
        <taxon>Spermatophyta</taxon>
        <taxon>Magnoliopsida</taxon>
        <taxon>eudicotyledons</taxon>
        <taxon>Gunneridae</taxon>
        <taxon>Pentapetalae</taxon>
        <taxon>rosids</taxon>
        <taxon>fabids</taxon>
        <taxon>Malpighiales</taxon>
        <taxon>Salicaceae</taxon>
        <taxon>Saliceae</taxon>
        <taxon>Populus</taxon>
    </lineage>
</organism>
<dbReference type="EMBL" id="CM009293">
    <property type="protein sequence ID" value="KAI9396459.1"/>
    <property type="molecule type" value="Genomic_DNA"/>
</dbReference>
<proteinExistence type="predicted"/>
<comment type="caution">
    <text evidence="1">The sequence shown here is derived from an EMBL/GenBank/DDBJ whole genome shotgun (WGS) entry which is preliminary data.</text>
</comment>
<reference evidence="1 2" key="1">
    <citation type="journal article" date="2006" name="Science">
        <title>The genome of black cottonwood, Populus trichocarpa (Torr. &amp; Gray).</title>
        <authorList>
            <person name="Tuskan G.A."/>
            <person name="Difazio S."/>
            <person name="Jansson S."/>
            <person name="Bohlmann J."/>
            <person name="Grigoriev I."/>
            <person name="Hellsten U."/>
            <person name="Putnam N."/>
            <person name="Ralph S."/>
            <person name="Rombauts S."/>
            <person name="Salamov A."/>
            <person name="Schein J."/>
            <person name="Sterck L."/>
            <person name="Aerts A."/>
            <person name="Bhalerao R.R."/>
            <person name="Bhalerao R.P."/>
            <person name="Blaudez D."/>
            <person name="Boerjan W."/>
            <person name="Brun A."/>
            <person name="Brunner A."/>
            <person name="Busov V."/>
            <person name="Campbell M."/>
            <person name="Carlson J."/>
            <person name="Chalot M."/>
            <person name="Chapman J."/>
            <person name="Chen G.L."/>
            <person name="Cooper D."/>
            <person name="Coutinho P.M."/>
            <person name="Couturier J."/>
            <person name="Covert S."/>
            <person name="Cronk Q."/>
            <person name="Cunningham R."/>
            <person name="Davis J."/>
            <person name="Degroeve S."/>
            <person name="Dejardin A."/>
            <person name="Depamphilis C."/>
            <person name="Detter J."/>
            <person name="Dirks B."/>
            <person name="Dubchak I."/>
            <person name="Duplessis S."/>
            <person name="Ehlting J."/>
            <person name="Ellis B."/>
            <person name="Gendler K."/>
            <person name="Goodstein D."/>
            <person name="Gribskov M."/>
            <person name="Grimwood J."/>
            <person name="Groover A."/>
            <person name="Gunter L."/>
            <person name="Hamberger B."/>
            <person name="Heinze B."/>
            <person name="Helariutta Y."/>
            <person name="Henrissat B."/>
            <person name="Holligan D."/>
            <person name="Holt R."/>
            <person name="Huang W."/>
            <person name="Islam-Faridi N."/>
            <person name="Jones S."/>
            <person name="Jones-Rhoades M."/>
            <person name="Jorgensen R."/>
            <person name="Joshi C."/>
            <person name="Kangasjarvi J."/>
            <person name="Karlsson J."/>
            <person name="Kelleher C."/>
            <person name="Kirkpatrick R."/>
            <person name="Kirst M."/>
            <person name="Kohler A."/>
            <person name="Kalluri U."/>
            <person name="Larimer F."/>
            <person name="Leebens-Mack J."/>
            <person name="Leple J.C."/>
            <person name="Locascio P."/>
            <person name="Lou Y."/>
            <person name="Lucas S."/>
            <person name="Martin F."/>
            <person name="Montanini B."/>
            <person name="Napoli C."/>
            <person name="Nelson D.R."/>
            <person name="Nelson C."/>
            <person name="Nieminen K."/>
            <person name="Nilsson O."/>
            <person name="Pereda V."/>
            <person name="Peter G."/>
            <person name="Philippe R."/>
            <person name="Pilate G."/>
            <person name="Poliakov A."/>
            <person name="Razumovskaya J."/>
            <person name="Richardson P."/>
            <person name="Rinaldi C."/>
            <person name="Ritland K."/>
            <person name="Rouze P."/>
            <person name="Ryaboy D."/>
            <person name="Schmutz J."/>
            <person name="Schrader J."/>
            <person name="Segerman B."/>
            <person name="Shin H."/>
            <person name="Siddiqui A."/>
            <person name="Sterky F."/>
            <person name="Terry A."/>
            <person name="Tsai C.J."/>
            <person name="Uberbacher E."/>
            <person name="Unneberg P."/>
            <person name="Vahala J."/>
            <person name="Wall K."/>
            <person name="Wessler S."/>
            <person name="Yang G."/>
            <person name="Yin T."/>
            <person name="Douglas C."/>
            <person name="Marra M."/>
            <person name="Sandberg G."/>
            <person name="Van de Peer Y."/>
            <person name="Rokhsar D."/>
        </authorList>
    </citation>
    <scope>NUCLEOTIDE SEQUENCE [LARGE SCALE GENOMIC DNA]</scope>
    <source>
        <strain evidence="2">cv. Nisqually</strain>
    </source>
</reference>